<dbReference type="Proteomes" id="UP000323886">
    <property type="component" value="Unassembled WGS sequence"/>
</dbReference>
<keyword evidence="2" id="KW-1185">Reference proteome</keyword>
<organism evidence="1 2">
    <name type="scientific">Blastochloris sulfoviridis</name>
    <dbReference type="NCBI Taxonomy" id="50712"/>
    <lineage>
        <taxon>Bacteria</taxon>
        <taxon>Pseudomonadati</taxon>
        <taxon>Pseudomonadota</taxon>
        <taxon>Alphaproteobacteria</taxon>
        <taxon>Hyphomicrobiales</taxon>
        <taxon>Blastochloridaceae</taxon>
        <taxon>Blastochloris</taxon>
    </lineage>
</organism>
<dbReference type="EMBL" id="VWPL01000005">
    <property type="protein sequence ID" value="KAA5602783.1"/>
    <property type="molecule type" value="Genomic_DNA"/>
</dbReference>
<name>A0A5M6I3M5_9HYPH</name>
<evidence type="ECO:0000313" key="1">
    <source>
        <dbReference type="EMBL" id="KAA5602783.1"/>
    </source>
</evidence>
<proteinExistence type="predicted"/>
<protein>
    <submittedName>
        <fullName evidence="1">Uncharacterized protein</fullName>
    </submittedName>
</protein>
<evidence type="ECO:0000313" key="2">
    <source>
        <dbReference type="Proteomes" id="UP000323886"/>
    </source>
</evidence>
<dbReference type="AlphaFoldDB" id="A0A5M6I3M5"/>
<gene>
    <name evidence="1" type="ORF">F1193_03955</name>
</gene>
<reference evidence="1 2" key="1">
    <citation type="submission" date="2019-09" db="EMBL/GenBank/DDBJ databases">
        <title>Draft Whole-Genome sequence of Blastochloris sulfoviridis DSM 729.</title>
        <authorList>
            <person name="Meyer T.E."/>
            <person name="Kyndt J.A."/>
        </authorList>
    </citation>
    <scope>NUCLEOTIDE SEQUENCE [LARGE SCALE GENOMIC DNA]</scope>
    <source>
        <strain evidence="1 2">DSM 729</strain>
    </source>
</reference>
<dbReference type="OrthoDB" id="363007at2"/>
<comment type="caution">
    <text evidence="1">The sequence shown here is derived from an EMBL/GenBank/DDBJ whole genome shotgun (WGS) entry which is preliminary data.</text>
</comment>
<accession>A0A5M6I3M5</accession>
<sequence length="100" mass="10239">MALAVLSAVTLLARRADAHTPLCACYDNGDGTILCEGGFSDGATAAGVRLAVLDRSGNVLIEGAMNEQSEFVFAKPSGAFTVLFDGGAGHQVRLSGTDIH</sequence>